<dbReference type="HOGENOM" id="CLU_160157_0_0_1"/>
<feature type="compositionally biased region" description="Basic and acidic residues" evidence="1">
    <location>
        <begin position="115"/>
        <end position="129"/>
    </location>
</feature>
<keyword evidence="3" id="KW-1185">Reference proteome</keyword>
<reference evidence="2 3" key="1">
    <citation type="submission" date="2014-04" db="EMBL/GenBank/DDBJ databases">
        <authorList>
            <consortium name="DOE Joint Genome Institute"/>
            <person name="Kuo A."/>
            <person name="Kohler A."/>
            <person name="Costa M.D."/>
            <person name="Nagy L.G."/>
            <person name="Floudas D."/>
            <person name="Copeland A."/>
            <person name="Barry K.W."/>
            <person name="Cichocki N."/>
            <person name="Veneault-Fourrey C."/>
            <person name="LaButti K."/>
            <person name="Lindquist E.A."/>
            <person name="Lipzen A."/>
            <person name="Lundell T."/>
            <person name="Morin E."/>
            <person name="Murat C."/>
            <person name="Sun H."/>
            <person name="Tunlid A."/>
            <person name="Henrissat B."/>
            <person name="Grigoriev I.V."/>
            <person name="Hibbett D.S."/>
            <person name="Martin F."/>
            <person name="Nordberg H.P."/>
            <person name="Cantor M.N."/>
            <person name="Hua S.X."/>
        </authorList>
    </citation>
    <scope>NUCLEOTIDE SEQUENCE [LARGE SCALE GENOMIC DNA]</scope>
    <source>
        <strain evidence="2 3">441</strain>
    </source>
</reference>
<sequence>MADIAAYLAANSITPHDADDILIWAQRAAALDLLRMAVNDPQPLGENRSKEWVEVQAGALGISTERIVAYEACPFATEELHILQEFATVVLLYDLPHDTGVEGRSSGGKPPVQDDGPKEGKMRDEPAPM</sequence>
<dbReference type="EMBL" id="KN833741">
    <property type="protein sequence ID" value="KIK22244.1"/>
    <property type="molecule type" value="Genomic_DNA"/>
</dbReference>
<dbReference type="OrthoDB" id="2683560at2759"/>
<evidence type="ECO:0000313" key="3">
    <source>
        <dbReference type="Proteomes" id="UP000054018"/>
    </source>
</evidence>
<gene>
    <name evidence="2" type="ORF">PISMIDRAFT_11722</name>
</gene>
<name>A0A0C9Z850_9AGAM</name>
<feature type="region of interest" description="Disordered" evidence="1">
    <location>
        <begin position="100"/>
        <end position="129"/>
    </location>
</feature>
<dbReference type="Proteomes" id="UP000054018">
    <property type="component" value="Unassembled WGS sequence"/>
</dbReference>
<protein>
    <submittedName>
        <fullName evidence="2">Uncharacterized protein</fullName>
    </submittedName>
</protein>
<accession>A0A0C9Z850</accession>
<reference evidence="3" key="2">
    <citation type="submission" date="2015-01" db="EMBL/GenBank/DDBJ databases">
        <title>Evolutionary Origins and Diversification of the Mycorrhizal Mutualists.</title>
        <authorList>
            <consortium name="DOE Joint Genome Institute"/>
            <consortium name="Mycorrhizal Genomics Consortium"/>
            <person name="Kohler A."/>
            <person name="Kuo A."/>
            <person name="Nagy L.G."/>
            <person name="Floudas D."/>
            <person name="Copeland A."/>
            <person name="Barry K.W."/>
            <person name="Cichocki N."/>
            <person name="Veneault-Fourrey C."/>
            <person name="LaButti K."/>
            <person name="Lindquist E.A."/>
            <person name="Lipzen A."/>
            <person name="Lundell T."/>
            <person name="Morin E."/>
            <person name="Murat C."/>
            <person name="Riley R."/>
            <person name="Ohm R."/>
            <person name="Sun H."/>
            <person name="Tunlid A."/>
            <person name="Henrissat B."/>
            <person name="Grigoriev I.V."/>
            <person name="Hibbett D.S."/>
            <person name="Martin F."/>
        </authorList>
    </citation>
    <scope>NUCLEOTIDE SEQUENCE [LARGE SCALE GENOMIC DNA]</scope>
    <source>
        <strain evidence="3">441</strain>
    </source>
</reference>
<organism evidence="2 3">
    <name type="scientific">Pisolithus microcarpus 441</name>
    <dbReference type="NCBI Taxonomy" id="765257"/>
    <lineage>
        <taxon>Eukaryota</taxon>
        <taxon>Fungi</taxon>
        <taxon>Dikarya</taxon>
        <taxon>Basidiomycota</taxon>
        <taxon>Agaricomycotina</taxon>
        <taxon>Agaricomycetes</taxon>
        <taxon>Agaricomycetidae</taxon>
        <taxon>Boletales</taxon>
        <taxon>Sclerodermatineae</taxon>
        <taxon>Pisolithaceae</taxon>
        <taxon>Pisolithus</taxon>
    </lineage>
</organism>
<dbReference type="AlphaFoldDB" id="A0A0C9Z850"/>
<evidence type="ECO:0000256" key="1">
    <source>
        <dbReference type="SAM" id="MobiDB-lite"/>
    </source>
</evidence>
<proteinExistence type="predicted"/>
<evidence type="ECO:0000313" key="2">
    <source>
        <dbReference type="EMBL" id="KIK22244.1"/>
    </source>
</evidence>